<feature type="transmembrane region" description="Helical" evidence="7">
    <location>
        <begin position="123"/>
        <end position="143"/>
    </location>
</feature>
<evidence type="ECO:0000313" key="9">
    <source>
        <dbReference type="EMBL" id="QAZ69141.1"/>
    </source>
</evidence>
<feature type="transmembrane region" description="Helical" evidence="7">
    <location>
        <begin position="182"/>
        <end position="202"/>
    </location>
</feature>
<evidence type="ECO:0000256" key="7">
    <source>
        <dbReference type="SAM" id="Phobius"/>
    </source>
</evidence>
<organism evidence="9 10">
    <name type="scientific">Solidesulfovibrio carbinolicus</name>
    <dbReference type="NCBI Taxonomy" id="296842"/>
    <lineage>
        <taxon>Bacteria</taxon>
        <taxon>Pseudomonadati</taxon>
        <taxon>Thermodesulfobacteriota</taxon>
        <taxon>Desulfovibrionia</taxon>
        <taxon>Desulfovibrionales</taxon>
        <taxon>Desulfovibrionaceae</taxon>
        <taxon>Solidesulfovibrio</taxon>
    </lineage>
</organism>
<evidence type="ECO:0000259" key="8">
    <source>
        <dbReference type="Pfam" id="PF01757"/>
    </source>
</evidence>
<keyword evidence="5 7" id="KW-1133">Transmembrane helix</keyword>
<comment type="similarity">
    <text evidence="2">Belongs to the acyltransferase 3 family.</text>
</comment>
<dbReference type="OrthoDB" id="5448413at2"/>
<reference evidence="9 10" key="1">
    <citation type="submission" date="2018-02" db="EMBL/GenBank/DDBJ databases">
        <title>Genome sequence of Desulfovibrio carbinolicus DSM 3852.</title>
        <authorList>
            <person name="Wilbanks E."/>
            <person name="Skennerton C.T."/>
            <person name="Orphan V.J."/>
        </authorList>
    </citation>
    <scope>NUCLEOTIDE SEQUENCE [LARGE SCALE GENOMIC DNA]</scope>
    <source>
        <strain evidence="9 10">DSM 3852</strain>
    </source>
</reference>
<keyword evidence="3" id="KW-1003">Cell membrane</keyword>
<keyword evidence="9" id="KW-0808">Transferase</keyword>
<dbReference type="RefSeq" id="WP_129355254.1">
    <property type="nucleotide sequence ID" value="NZ_CP026538.1"/>
</dbReference>
<feature type="transmembrane region" description="Helical" evidence="7">
    <location>
        <begin position="12"/>
        <end position="30"/>
    </location>
</feature>
<evidence type="ECO:0000256" key="4">
    <source>
        <dbReference type="ARBA" id="ARBA00022692"/>
    </source>
</evidence>
<dbReference type="AlphaFoldDB" id="A0A4P6HPC8"/>
<dbReference type="GO" id="GO:0005886">
    <property type="term" value="C:plasma membrane"/>
    <property type="evidence" value="ECO:0007669"/>
    <property type="project" value="UniProtKB-SubCell"/>
</dbReference>
<evidence type="ECO:0000256" key="1">
    <source>
        <dbReference type="ARBA" id="ARBA00004651"/>
    </source>
</evidence>
<evidence type="ECO:0000256" key="2">
    <source>
        <dbReference type="ARBA" id="ARBA00007400"/>
    </source>
</evidence>
<dbReference type="Pfam" id="PF01757">
    <property type="entry name" value="Acyl_transf_3"/>
    <property type="match status" value="1"/>
</dbReference>
<feature type="transmembrane region" description="Helical" evidence="7">
    <location>
        <begin position="214"/>
        <end position="231"/>
    </location>
</feature>
<feature type="transmembrane region" description="Helical" evidence="7">
    <location>
        <begin position="247"/>
        <end position="267"/>
    </location>
</feature>
<evidence type="ECO:0000313" key="10">
    <source>
        <dbReference type="Proteomes" id="UP000293296"/>
    </source>
</evidence>
<dbReference type="InterPro" id="IPR002656">
    <property type="entry name" value="Acyl_transf_3_dom"/>
</dbReference>
<dbReference type="GO" id="GO:0016413">
    <property type="term" value="F:O-acetyltransferase activity"/>
    <property type="evidence" value="ECO:0007669"/>
    <property type="project" value="TreeGrafter"/>
</dbReference>
<dbReference type="KEGG" id="dcb:C3Y92_18610"/>
<feature type="transmembrane region" description="Helical" evidence="7">
    <location>
        <begin position="288"/>
        <end position="306"/>
    </location>
</feature>
<feature type="domain" description="Acyltransferase 3" evidence="8">
    <location>
        <begin position="9"/>
        <end position="334"/>
    </location>
</feature>
<evidence type="ECO:0000256" key="3">
    <source>
        <dbReference type="ARBA" id="ARBA00022475"/>
    </source>
</evidence>
<sequence length="352" mass="37709">MTPGRDLRFLEAARTLAMAVVVWSHASNTVFFREGDFSATPLFTSCLVTFAVPTFFCISGYLLALFAPAGGDQAARPLRQIKKILPLFLAWNALTLIVLRLAYGMPLFSPTALADLATGPAQLYYLFALLQLLALTALAAPFASPARERVWLAAGAATTLGFYLASTLALHLSPPASHAFELVAIKIGPVWLGFFGLGGWLARNPQHLDALARRWPLFTALAVCAFIIYWADVDAQARSLGANYRQYFLLSGLAFQLAGCLALLGGCRAAEARAGRLFTLLAETGRDTLGIYLAHYVLVLLFYAAVPAPVAPAHRLPLGAAAMAVSFGGSLALTRLARRHGGAVWARVLFGV</sequence>
<feature type="transmembrane region" description="Helical" evidence="7">
    <location>
        <begin position="84"/>
        <end position="103"/>
    </location>
</feature>
<gene>
    <name evidence="9" type="ORF">C3Y92_18610</name>
</gene>
<proteinExistence type="inferred from homology"/>
<keyword evidence="4 7" id="KW-0812">Transmembrane</keyword>
<protein>
    <submittedName>
        <fullName evidence="9">Acyltransferase</fullName>
    </submittedName>
</protein>
<dbReference type="EMBL" id="CP026538">
    <property type="protein sequence ID" value="QAZ69141.1"/>
    <property type="molecule type" value="Genomic_DNA"/>
</dbReference>
<feature type="transmembrane region" description="Helical" evidence="7">
    <location>
        <begin position="150"/>
        <end position="170"/>
    </location>
</feature>
<keyword evidence="9" id="KW-0012">Acyltransferase</keyword>
<accession>A0A4P6HPC8</accession>
<evidence type="ECO:0000256" key="5">
    <source>
        <dbReference type="ARBA" id="ARBA00022989"/>
    </source>
</evidence>
<dbReference type="Proteomes" id="UP000293296">
    <property type="component" value="Chromosome"/>
</dbReference>
<evidence type="ECO:0000256" key="6">
    <source>
        <dbReference type="ARBA" id="ARBA00023136"/>
    </source>
</evidence>
<dbReference type="PANTHER" id="PTHR40074">
    <property type="entry name" value="O-ACETYLTRANSFERASE WECH"/>
    <property type="match status" value="1"/>
</dbReference>
<feature type="transmembrane region" description="Helical" evidence="7">
    <location>
        <begin position="318"/>
        <end position="337"/>
    </location>
</feature>
<comment type="subcellular location">
    <subcellularLocation>
        <location evidence="1">Cell membrane</location>
        <topology evidence="1">Multi-pass membrane protein</topology>
    </subcellularLocation>
</comment>
<name>A0A4P6HPC8_9BACT</name>
<dbReference type="GO" id="GO:0009246">
    <property type="term" value="P:enterobacterial common antigen biosynthetic process"/>
    <property type="evidence" value="ECO:0007669"/>
    <property type="project" value="TreeGrafter"/>
</dbReference>
<keyword evidence="10" id="KW-1185">Reference proteome</keyword>
<feature type="transmembrane region" description="Helical" evidence="7">
    <location>
        <begin position="42"/>
        <end position="64"/>
    </location>
</feature>
<keyword evidence="6 7" id="KW-0472">Membrane</keyword>
<dbReference type="PANTHER" id="PTHR40074:SF2">
    <property type="entry name" value="O-ACETYLTRANSFERASE WECH"/>
    <property type="match status" value="1"/>
</dbReference>